<gene>
    <name evidence="1" type="ORF">J2S74_002918</name>
</gene>
<evidence type="ECO:0008006" key="3">
    <source>
        <dbReference type="Google" id="ProtNLM"/>
    </source>
</evidence>
<protein>
    <recommendedName>
        <fullName evidence="3">DUF4367 domain-containing protein</fullName>
    </recommendedName>
</protein>
<keyword evidence="2" id="KW-1185">Reference proteome</keyword>
<comment type="caution">
    <text evidence="1">The sequence shown here is derived from an EMBL/GenBank/DDBJ whole genome shotgun (WGS) entry which is preliminary data.</text>
</comment>
<evidence type="ECO:0000313" key="1">
    <source>
        <dbReference type="EMBL" id="MDQ0255536.1"/>
    </source>
</evidence>
<accession>A0ABT9ZXT3</accession>
<sequence>MIYVFHIVDEGIIQRVISRENLEELSKEAKKAITNYSDGWNQPATTISEGNRSKTVVYTEDGYATVFKVDPSGKSDEDKIWSYPFDGESLLEEAISELQRLE</sequence>
<dbReference type="RefSeq" id="WP_307326478.1">
    <property type="nucleotide sequence ID" value="NZ_JAUSUG010000011.1"/>
</dbReference>
<reference evidence="1 2" key="1">
    <citation type="submission" date="2023-07" db="EMBL/GenBank/DDBJ databases">
        <title>Genomic Encyclopedia of Type Strains, Phase IV (KMG-IV): sequencing the most valuable type-strain genomes for metagenomic binning, comparative biology and taxonomic classification.</title>
        <authorList>
            <person name="Goeker M."/>
        </authorList>
    </citation>
    <scope>NUCLEOTIDE SEQUENCE [LARGE SCALE GENOMIC DNA]</scope>
    <source>
        <strain evidence="1 2">DSM 9768</strain>
    </source>
</reference>
<proteinExistence type="predicted"/>
<evidence type="ECO:0000313" key="2">
    <source>
        <dbReference type="Proteomes" id="UP001230005"/>
    </source>
</evidence>
<dbReference type="Proteomes" id="UP001230005">
    <property type="component" value="Unassembled WGS sequence"/>
</dbReference>
<dbReference type="EMBL" id="JAUSUG010000011">
    <property type="protein sequence ID" value="MDQ0255536.1"/>
    <property type="molecule type" value="Genomic_DNA"/>
</dbReference>
<name>A0ABT9ZXT3_9BACI</name>
<organism evidence="1 2">
    <name type="scientific">Evansella vedderi</name>
    <dbReference type="NCBI Taxonomy" id="38282"/>
    <lineage>
        <taxon>Bacteria</taxon>
        <taxon>Bacillati</taxon>
        <taxon>Bacillota</taxon>
        <taxon>Bacilli</taxon>
        <taxon>Bacillales</taxon>
        <taxon>Bacillaceae</taxon>
        <taxon>Evansella</taxon>
    </lineage>
</organism>